<dbReference type="SUPFAM" id="SSF48425">
    <property type="entry name" value="Sec7 domain"/>
    <property type="match status" value="1"/>
</dbReference>
<dbReference type="Pfam" id="PF01369">
    <property type="entry name" value="Sec7"/>
    <property type="match status" value="1"/>
</dbReference>
<reference evidence="2 3" key="1">
    <citation type="journal article" date="2018" name="Microb. Genom.">
        <title>Expanding an expanded genome: long-read sequencing of Trypanosoma cruzi.</title>
        <authorList>
            <person name="Berna L."/>
            <person name="Rodriguez M."/>
            <person name="Chiribao M.L."/>
            <person name="Parodi-Talice A."/>
            <person name="Pita S."/>
            <person name="Rijo G."/>
            <person name="Alvarez-Valin F."/>
            <person name="Robello C."/>
        </authorList>
    </citation>
    <scope>NUCLEOTIDE SEQUENCE [LARGE SCALE GENOMIC DNA]</scope>
    <source>
        <strain evidence="2 3">TCC</strain>
    </source>
</reference>
<comment type="caution">
    <text evidence="2">The sequence shown here is derived from an EMBL/GenBank/DDBJ whole genome shotgun (WGS) entry which is preliminary data.</text>
</comment>
<feature type="domain" description="SEC7" evidence="1">
    <location>
        <begin position="106"/>
        <end position="173"/>
    </location>
</feature>
<dbReference type="VEuPathDB" id="TriTrypDB:TcG_06002"/>
<accession>A0A2V2VSG7</accession>
<dbReference type="VEuPathDB" id="TriTrypDB:TcBrA4_0000450"/>
<protein>
    <recommendedName>
        <fullName evidence="1">SEC7 domain-containing protein</fullName>
    </recommendedName>
</protein>
<dbReference type="InterPro" id="IPR000904">
    <property type="entry name" value="Sec7_dom"/>
</dbReference>
<dbReference type="GO" id="GO:0005085">
    <property type="term" value="F:guanyl-nucleotide exchange factor activity"/>
    <property type="evidence" value="ECO:0007669"/>
    <property type="project" value="InterPro"/>
</dbReference>
<dbReference type="AlphaFoldDB" id="A0A2V2VSG7"/>
<dbReference type="VEuPathDB" id="TriTrypDB:C3747_220g62"/>
<evidence type="ECO:0000313" key="2">
    <source>
        <dbReference type="EMBL" id="PWU99291.1"/>
    </source>
</evidence>
<dbReference type="VEuPathDB" id="TriTrypDB:TCSYLVIO_009814"/>
<sequence length="178" mass="20104">MIARRSQHRGRVCRFLLSRAFRWRWNCSPCTSPAMVTPSKILPNAEKSRRQNGGTTCRRHHQTVLPLKGIKKLFGVTDDEMNPGGHMNLAGKNWAHQHIPLPASPAIEEKVRRIVQFLMETPSLNPESVAEFLSHPAVFPLQVCRVFMEALPIAGRSLVEGLRKLFSVVQLPKGRTTH</sequence>
<evidence type="ECO:0000259" key="1">
    <source>
        <dbReference type="Pfam" id="PF01369"/>
    </source>
</evidence>
<dbReference type="VEuPathDB" id="TriTrypDB:TcCLB.511391.220"/>
<dbReference type="Proteomes" id="UP000246078">
    <property type="component" value="Unassembled WGS sequence"/>
</dbReference>
<dbReference type="VEuPathDB" id="TriTrypDB:Tc_MARK_2231"/>
<dbReference type="VEuPathDB" id="TriTrypDB:C4B63_87g20"/>
<dbReference type="VEuPathDB" id="TriTrypDB:TCDM_07987"/>
<proteinExistence type="predicted"/>
<dbReference type="InterPro" id="IPR035999">
    <property type="entry name" value="Sec7_dom_sf"/>
</dbReference>
<name>A0A2V2VSG7_TRYCR</name>
<organism evidence="2 3">
    <name type="scientific">Trypanosoma cruzi</name>
    <dbReference type="NCBI Taxonomy" id="5693"/>
    <lineage>
        <taxon>Eukaryota</taxon>
        <taxon>Discoba</taxon>
        <taxon>Euglenozoa</taxon>
        <taxon>Kinetoplastea</taxon>
        <taxon>Metakinetoplastina</taxon>
        <taxon>Trypanosomatida</taxon>
        <taxon>Trypanosomatidae</taxon>
        <taxon>Trypanosoma</taxon>
        <taxon>Schizotrypanum</taxon>
    </lineage>
</organism>
<gene>
    <name evidence="2" type="ORF">C3747_220g62</name>
</gene>
<dbReference type="VEuPathDB" id="TriTrypDB:BCY84_12810"/>
<dbReference type="GO" id="GO:0032012">
    <property type="term" value="P:regulation of ARF protein signal transduction"/>
    <property type="evidence" value="ECO:0007669"/>
    <property type="project" value="InterPro"/>
</dbReference>
<dbReference type="EMBL" id="PRFC01000220">
    <property type="protein sequence ID" value="PWU99291.1"/>
    <property type="molecule type" value="Genomic_DNA"/>
</dbReference>
<evidence type="ECO:0000313" key="3">
    <source>
        <dbReference type="Proteomes" id="UP000246078"/>
    </source>
</evidence>
<dbReference type="VEuPathDB" id="TriTrypDB:ECC02_000834"/>
<dbReference type="VEuPathDB" id="TriTrypDB:TcCL_NonESM08002"/>